<comment type="similarity">
    <text evidence="2 5">Belongs to the MET18/MMS19 family.</text>
</comment>
<dbReference type="Gene3D" id="1.25.10.10">
    <property type="entry name" value="Leucine-rich Repeat Variant"/>
    <property type="match status" value="1"/>
</dbReference>
<name>A0A7R9BDG3_9CRUS</name>
<dbReference type="Pfam" id="PF12460">
    <property type="entry name" value="MMS19_C"/>
    <property type="match status" value="1"/>
</dbReference>
<gene>
    <name evidence="8" type="ORF">NMOB1V02_LOCUS1107</name>
</gene>
<evidence type="ECO:0000256" key="5">
    <source>
        <dbReference type="RuleBase" id="RU367072"/>
    </source>
</evidence>
<dbReference type="InterPro" id="IPR039920">
    <property type="entry name" value="MMS19"/>
</dbReference>
<dbReference type="OrthoDB" id="342900at2759"/>
<keyword evidence="9" id="KW-1185">Reference proteome</keyword>
<dbReference type="SUPFAM" id="SSF48371">
    <property type="entry name" value="ARM repeat"/>
    <property type="match status" value="1"/>
</dbReference>
<dbReference type="InterPro" id="IPR024687">
    <property type="entry name" value="MMS19_C"/>
</dbReference>
<dbReference type="PANTHER" id="PTHR12891">
    <property type="entry name" value="DNA REPAIR/TRANSCRIPTION PROTEIN MET18/MMS19"/>
    <property type="match status" value="1"/>
</dbReference>
<keyword evidence="3" id="KW-0677">Repeat</keyword>
<dbReference type="GO" id="GO:0016226">
    <property type="term" value="P:iron-sulfur cluster assembly"/>
    <property type="evidence" value="ECO:0007669"/>
    <property type="project" value="UniProtKB-UniRule"/>
</dbReference>
<dbReference type="Pfam" id="PF14500">
    <property type="entry name" value="MMS19_N"/>
    <property type="match status" value="1"/>
</dbReference>
<keyword evidence="5" id="KW-0227">DNA damage</keyword>
<evidence type="ECO:0000313" key="9">
    <source>
        <dbReference type="Proteomes" id="UP000678499"/>
    </source>
</evidence>
<dbReference type="PANTHER" id="PTHR12891:SF0">
    <property type="entry name" value="MMS19 NUCLEOTIDE EXCISION REPAIR PROTEIN HOMOLOG"/>
    <property type="match status" value="1"/>
</dbReference>
<dbReference type="GO" id="GO:0005819">
    <property type="term" value="C:spindle"/>
    <property type="evidence" value="ECO:0007669"/>
    <property type="project" value="UniProtKB-SubCell"/>
</dbReference>
<evidence type="ECO:0000256" key="4">
    <source>
        <dbReference type="ARBA" id="ARBA00023242"/>
    </source>
</evidence>
<evidence type="ECO:0000256" key="3">
    <source>
        <dbReference type="ARBA" id="ARBA00022737"/>
    </source>
</evidence>
<feature type="domain" description="MMS19 N-terminal" evidence="7">
    <location>
        <begin position="22"/>
        <end position="275"/>
    </location>
</feature>
<dbReference type="InterPro" id="IPR011989">
    <property type="entry name" value="ARM-like"/>
</dbReference>
<dbReference type="InterPro" id="IPR029240">
    <property type="entry name" value="MMS19_N"/>
</dbReference>
<evidence type="ECO:0000256" key="1">
    <source>
        <dbReference type="ARBA" id="ARBA00004123"/>
    </source>
</evidence>
<keyword evidence="4 5" id="KW-0539">Nucleus</keyword>
<keyword evidence="5" id="KW-0234">DNA repair</keyword>
<evidence type="ECO:0000256" key="2">
    <source>
        <dbReference type="ARBA" id="ARBA00009340"/>
    </source>
</evidence>
<comment type="subunit">
    <text evidence="5">Component of the CIA complex.</text>
</comment>
<dbReference type="EMBL" id="OA882144">
    <property type="protein sequence ID" value="CAD7273208.1"/>
    <property type="molecule type" value="Genomic_DNA"/>
</dbReference>
<accession>A0A7R9BDG3</accession>
<dbReference type="GO" id="GO:0005634">
    <property type="term" value="C:nucleus"/>
    <property type="evidence" value="ECO:0007669"/>
    <property type="project" value="UniProtKB-SubCell"/>
</dbReference>
<dbReference type="GO" id="GO:0006281">
    <property type="term" value="P:DNA repair"/>
    <property type="evidence" value="ECO:0007669"/>
    <property type="project" value="UniProtKB-UniRule"/>
</dbReference>
<dbReference type="InterPro" id="IPR016024">
    <property type="entry name" value="ARM-type_fold"/>
</dbReference>
<dbReference type="Proteomes" id="UP000678499">
    <property type="component" value="Unassembled WGS sequence"/>
</dbReference>
<evidence type="ECO:0000259" key="7">
    <source>
        <dbReference type="Pfam" id="PF14500"/>
    </source>
</evidence>
<keyword evidence="5" id="KW-0206">Cytoskeleton</keyword>
<comment type="function">
    <text evidence="5">Key component of the cytosolic iron-sulfur protein assembly (CIA) complex, a multiprotein complex that mediates the incorporation of iron-sulfur cluster into apoproteins specifically involved in DNA metabolism and genomic integrity. In the CIA complex, MMS19 acts as an adapter between early-acting CIA components and a subset of cellular target iron-sulfur proteins.</text>
</comment>
<protein>
    <recommendedName>
        <fullName evidence="5">MMS19 nucleotide excision repair protein</fullName>
    </recommendedName>
</protein>
<feature type="domain" description="MMS19 C-terminal" evidence="6">
    <location>
        <begin position="604"/>
        <end position="952"/>
    </location>
</feature>
<reference evidence="8" key="1">
    <citation type="submission" date="2020-11" db="EMBL/GenBank/DDBJ databases">
        <authorList>
            <person name="Tran Van P."/>
        </authorList>
    </citation>
    <scope>NUCLEOTIDE SEQUENCE</scope>
</reference>
<proteinExistence type="inferred from homology"/>
<dbReference type="GO" id="GO:0097361">
    <property type="term" value="C:cytosolic [4Fe-4S] assembly targeting complex"/>
    <property type="evidence" value="ECO:0007669"/>
    <property type="project" value="UniProtKB-UniRule"/>
</dbReference>
<evidence type="ECO:0000259" key="6">
    <source>
        <dbReference type="Pfam" id="PF12460"/>
    </source>
</evidence>
<organism evidence="8">
    <name type="scientific">Notodromas monacha</name>
    <dbReference type="NCBI Taxonomy" id="399045"/>
    <lineage>
        <taxon>Eukaryota</taxon>
        <taxon>Metazoa</taxon>
        <taxon>Ecdysozoa</taxon>
        <taxon>Arthropoda</taxon>
        <taxon>Crustacea</taxon>
        <taxon>Oligostraca</taxon>
        <taxon>Ostracoda</taxon>
        <taxon>Podocopa</taxon>
        <taxon>Podocopida</taxon>
        <taxon>Cypridocopina</taxon>
        <taxon>Cypridoidea</taxon>
        <taxon>Cyprididae</taxon>
        <taxon>Notodromas</taxon>
    </lineage>
</organism>
<comment type="subcellular location">
    <subcellularLocation>
        <location evidence="5">Cytoplasm</location>
        <location evidence="5">Cytoskeleton</location>
        <location evidence="5">Spindle</location>
    </subcellularLocation>
    <subcellularLocation>
        <location evidence="1 5">Nucleus</location>
    </subcellularLocation>
</comment>
<keyword evidence="5" id="KW-0963">Cytoplasm</keyword>
<sequence>MDGAEISKDDETAGVVPLSELVVRLGPLLTSKDVEERLRGYWRLIAAVEASCTGPNEPALSSEEVRHVAQFVECRLRDHSALMAPTLRGILAVLRQPAAADDSVERLLQGLFQEGNCQACPLADRLVYYRVFAVALARFPGVVSRLGSAFALAVVQAMDGERDPRGLAAAFPLHARVVSQLGTAASPLYEDLFEVVACYFPIDFTPTSDDDKGQVSREELSEALRKCLSATPAFAPYCIPLVQEKLDSTPLSTKMDTVSLLYACLDGVYGNAELQSVECARGLFCTLRDEALGKADVNLSSAAVLCIGKLFAAAETPPIVHPCDGLLDDAFREWMRAVSGDAMTQDRLAAANAVWISALRNSKTTAQRLGIETFNCLVAELNRTADAEPRDILPRLACAKDLFHVLELSGLKDSDARERCFVTLMKLSVDASAEVRSEVFHTLGAFLPLCSDSEADLVVSYVGAAAVTETDAVALDGITDCVSCLAQLDRSTAGQTEDNKGTGPGRVLNLCRRILHAINKELEKRAASSTRTAAEEEEELPVGKECLWAVGQDAASYRLATDTLLEAMHNWAQAGTAETVAVAAGLLRRLWERSSPNQPPPDALPRLVAFASDNAATLARSDRLCEELRLIVEVILASGSCDEQTRDGMMRALVDRLLAGRTDAHDRGLSDEQLLLPPSSFAGLARVLEAFLACVKDDAQQLIIMTRVTDVLLDEDGMSLTEFQTESCCRLLAGLANRLDQNSLDDVITRACETVETVRERRFLTWCWLAWSVGHRNHHEAFKCLLDRVLKTVSSSGSVSPVCVRKGFAVLFREVTEGPLRPSTGASVNPLLRQKTLYAVLPELLASLRRSQPEAETAAAALVSILDVLPVEVLRGCQDQVIPSVVLSLQALQPLGMVSSLQCLARLLRESDSLKAVMGHVDTLVPRLLSFARFEGSMQVRMRALECLQLLADGPEVKVLPLKPRVLRDLKPSLGDRKRLVRKAAADASCAWSLLGEL</sequence>
<dbReference type="AlphaFoldDB" id="A0A7R9BDG3"/>
<evidence type="ECO:0000313" key="8">
    <source>
        <dbReference type="EMBL" id="CAD7273208.1"/>
    </source>
</evidence>
<dbReference type="GO" id="GO:0051604">
    <property type="term" value="P:protein maturation"/>
    <property type="evidence" value="ECO:0007669"/>
    <property type="project" value="UniProtKB-UniRule"/>
</dbReference>
<dbReference type="EMBL" id="CAJPEX010000107">
    <property type="protein sequence ID" value="CAG0913360.1"/>
    <property type="molecule type" value="Genomic_DNA"/>
</dbReference>